<accession>A0A645IUX0</accession>
<gene>
    <name evidence="2" type="ORF">SDC9_202890</name>
</gene>
<sequence>MYEQIKARYNEASKRTVGVTDKPVVLLNAPWKDVWYIPGDNNYMSHLIKDAGGVVLLGRKGDAHSYAHSLENVVSQAYKSDFWLNPNFYSSLEELGRSNPLFANLPVFGKGKVYNNTKRDTPGGGSDFWERGVVEPDVILNDLINILHPTLGNKKELVYYKLLE</sequence>
<dbReference type="PANTHER" id="PTHR30535:SF34">
    <property type="entry name" value="MOLYBDATE-BINDING PROTEIN MOLA"/>
    <property type="match status" value="1"/>
</dbReference>
<dbReference type="SUPFAM" id="SSF53807">
    <property type="entry name" value="Helical backbone' metal receptor"/>
    <property type="match status" value="1"/>
</dbReference>
<dbReference type="Pfam" id="PF01497">
    <property type="entry name" value="Peripla_BP_2"/>
    <property type="match status" value="1"/>
</dbReference>
<evidence type="ECO:0000313" key="2">
    <source>
        <dbReference type="EMBL" id="MPN55211.1"/>
    </source>
</evidence>
<dbReference type="InterPro" id="IPR050902">
    <property type="entry name" value="ABC_Transporter_SBP"/>
</dbReference>
<dbReference type="AlphaFoldDB" id="A0A645IUX0"/>
<feature type="domain" description="Fe/B12 periplasmic-binding" evidence="1">
    <location>
        <begin position="1"/>
        <end position="115"/>
    </location>
</feature>
<dbReference type="GO" id="GO:0071281">
    <property type="term" value="P:cellular response to iron ion"/>
    <property type="evidence" value="ECO:0007669"/>
    <property type="project" value="TreeGrafter"/>
</dbReference>
<dbReference type="PANTHER" id="PTHR30535">
    <property type="entry name" value="VITAMIN B12-BINDING PROTEIN"/>
    <property type="match status" value="1"/>
</dbReference>
<comment type="caution">
    <text evidence="2">The sequence shown here is derived from an EMBL/GenBank/DDBJ whole genome shotgun (WGS) entry which is preliminary data.</text>
</comment>
<dbReference type="Gene3D" id="3.40.50.1980">
    <property type="entry name" value="Nitrogenase molybdenum iron protein domain"/>
    <property type="match status" value="1"/>
</dbReference>
<evidence type="ECO:0000259" key="1">
    <source>
        <dbReference type="Pfam" id="PF01497"/>
    </source>
</evidence>
<proteinExistence type="predicted"/>
<organism evidence="2">
    <name type="scientific">bioreactor metagenome</name>
    <dbReference type="NCBI Taxonomy" id="1076179"/>
    <lineage>
        <taxon>unclassified sequences</taxon>
        <taxon>metagenomes</taxon>
        <taxon>ecological metagenomes</taxon>
    </lineage>
</organism>
<reference evidence="2" key="1">
    <citation type="submission" date="2019-08" db="EMBL/GenBank/DDBJ databases">
        <authorList>
            <person name="Kucharzyk K."/>
            <person name="Murdoch R.W."/>
            <person name="Higgins S."/>
            <person name="Loffler F."/>
        </authorList>
    </citation>
    <scope>NUCLEOTIDE SEQUENCE</scope>
</reference>
<protein>
    <recommendedName>
        <fullName evidence="1">Fe/B12 periplasmic-binding domain-containing protein</fullName>
    </recommendedName>
</protein>
<dbReference type="EMBL" id="VSSQ01124177">
    <property type="protein sequence ID" value="MPN55211.1"/>
    <property type="molecule type" value="Genomic_DNA"/>
</dbReference>
<dbReference type="InterPro" id="IPR002491">
    <property type="entry name" value="ABC_transptr_periplasmic_BD"/>
</dbReference>
<name>A0A645IUX0_9ZZZZ</name>